<reference evidence="4" key="2">
    <citation type="submission" date="2022-06" db="UniProtKB">
        <authorList>
            <consortium name="EnsemblMetazoa"/>
        </authorList>
    </citation>
    <scope>IDENTIFICATION</scope>
    <source>
        <strain evidence="4">DF5081</strain>
    </source>
</reference>
<evidence type="ECO:0000256" key="1">
    <source>
        <dbReference type="ARBA" id="ARBA00007285"/>
    </source>
</evidence>
<feature type="domain" description="DUF3456" evidence="3">
    <location>
        <begin position="1"/>
        <end position="92"/>
    </location>
</feature>
<evidence type="ECO:0000259" key="3">
    <source>
        <dbReference type="Pfam" id="PF11938"/>
    </source>
</evidence>
<proteinExistence type="inferred from homology"/>
<dbReference type="PANTHER" id="PTHR15382">
    <property type="entry name" value="CTG4A-RELATED"/>
    <property type="match status" value="1"/>
</dbReference>
<dbReference type="AlphaFoldDB" id="A0A8R1HPG0"/>
<evidence type="ECO:0000313" key="5">
    <source>
        <dbReference type="Proteomes" id="UP000005237"/>
    </source>
</evidence>
<dbReference type="Proteomes" id="UP000005237">
    <property type="component" value="Unassembled WGS sequence"/>
</dbReference>
<keyword evidence="5" id="KW-1185">Reference proteome</keyword>
<organism evidence="4 5">
    <name type="scientific">Caenorhabditis japonica</name>
    <dbReference type="NCBI Taxonomy" id="281687"/>
    <lineage>
        <taxon>Eukaryota</taxon>
        <taxon>Metazoa</taxon>
        <taxon>Ecdysozoa</taxon>
        <taxon>Nematoda</taxon>
        <taxon>Chromadorea</taxon>
        <taxon>Rhabditida</taxon>
        <taxon>Rhabditina</taxon>
        <taxon>Rhabditomorpha</taxon>
        <taxon>Rhabditoidea</taxon>
        <taxon>Rhabditidae</taxon>
        <taxon>Peloderinae</taxon>
        <taxon>Caenorhabditis</taxon>
    </lineage>
</organism>
<keyword evidence="2" id="KW-0732">Signal</keyword>
<sequence>MNELKIHKEKTGVERFSRQPSETMNTLKQMRARGVDIQLGLPFEMWDAPSAEVTALRQGCETIIEEYEDVLEDWFLHKEKLDHLLIRLCKQEYLKGTNMECLPVSKPLRTEF</sequence>
<protein>
    <submittedName>
        <fullName evidence="4">DUF3456 domain-containing protein</fullName>
    </submittedName>
</protein>
<dbReference type="EnsemblMetazoa" id="CJA06273.1">
    <property type="protein sequence ID" value="CJA06273.1"/>
    <property type="gene ID" value="WBGene00125477"/>
</dbReference>
<reference evidence="5" key="1">
    <citation type="submission" date="2010-08" db="EMBL/GenBank/DDBJ databases">
        <authorList>
            <consortium name="Caenorhabditis japonica Sequencing Consortium"/>
            <person name="Wilson R.K."/>
        </authorList>
    </citation>
    <scope>NUCLEOTIDE SEQUENCE [LARGE SCALE GENOMIC DNA]</scope>
    <source>
        <strain evidence="5">DF5081</strain>
    </source>
</reference>
<dbReference type="PANTHER" id="PTHR15382:SF8">
    <property type="entry name" value="CANOPY B"/>
    <property type="match status" value="1"/>
</dbReference>
<accession>A0A8R1HPG0</accession>
<evidence type="ECO:0000256" key="2">
    <source>
        <dbReference type="ARBA" id="ARBA00022729"/>
    </source>
</evidence>
<evidence type="ECO:0000313" key="4">
    <source>
        <dbReference type="EnsemblMetazoa" id="CJA06273.1"/>
    </source>
</evidence>
<dbReference type="Pfam" id="PF11938">
    <property type="entry name" value="DUF3456"/>
    <property type="match status" value="1"/>
</dbReference>
<name>A0A8R1HPG0_CAEJA</name>
<comment type="similarity">
    <text evidence="1">Belongs to the canopy family.</text>
</comment>
<dbReference type="InterPro" id="IPR021852">
    <property type="entry name" value="DUF3456"/>
</dbReference>